<reference evidence="6" key="1">
    <citation type="submission" date="2009-11" db="EMBL/GenBank/DDBJ databases">
        <authorList>
            <consortium name="The Broad Institute Genome Sequencing Platform"/>
            <person name="Ward D."/>
            <person name="Feldgarden M."/>
            <person name="Earl A."/>
            <person name="Young S.K."/>
            <person name="Zeng Q."/>
            <person name="Koehrsen M."/>
            <person name="Alvarado L."/>
            <person name="Berlin A."/>
            <person name="Bochicchio J."/>
            <person name="Borenstein D."/>
            <person name="Chapman S.B."/>
            <person name="Chen Z."/>
            <person name="Engels R."/>
            <person name="Freedman E."/>
            <person name="Gellesch M."/>
            <person name="Goldberg J."/>
            <person name="Griggs A."/>
            <person name="Gujja S."/>
            <person name="Heilman E."/>
            <person name="Heiman D."/>
            <person name="Hepburn T."/>
            <person name="Howarth C."/>
            <person name="Jen D."/>
            <person name="Larson L."/>
            <person name="Lewis B."/>
            <person name="Mehta T."/>
            <person name="Park D."/>
            <person name="Pearson M."/>
            <person name="Roberts A."/>
            <person name="Saif S."/>
            <person name="Shea T."/>
            <person name="Shenoy N."/>
            <person name="Sisk P."/>
            <person name="Stolte C."/>
            <person name="Sykes S."/>
            <person name="Thomson T."/>
            <person name="Walk T."/>
            <person name="White J."/>
            <person name="Yandava C."/>
            <person name="Izard J."/>
            <person name="Baranova O.V."/>
            <person name="Blanton J.M."/>
            <person name="Tanner A.C."/>
            <person name="Dewhirst F.E."/>
            <person name="Haas B."/>
            <person name="Nusbaum C."/>
            <person name="Birren B."/>
        </authorList>
    </citation>
    <scope>NUCLEOTIDE SEQUENCE [LARGE SCALE GENOMIC DNA]</scope>
    <source>
        <strain evidence="6">1-1 BBBD Race 1</strain>
    </source>
</reference>
<dbReference type="STRING" id="630390.A0A0C4EH45"/>
<dbReference type="GO" id="GO:0008312">
    <property type="term" value="F:7S RNA binding"/>
    <property type="evidence" value="ECO:0007669"/>
    <property type="project" value="InterPro"/>
</dbReference>
<evidence type="ECO:0000256" key="2">
    <source>
        <dbReference type="ARBA" id="ARBA00022490"/>
    </source>
</evidence>
<evidence type="ECO:0000313" key="8">
    <source>
        <dbReference type="Proteomes" id="UP000005240"/>
    </source>
</evidence>
<dbReference type="EnsemblFungi" id="PTTG_00061-t43_1">
    <property type="protein sequence ID" value="PTTG_00061-t43_1-p1"/>
    <property type="gene ID" value="PTTG_00061"/>
</dbReference>
<dbReference type="Gene3D" id="3.30.56.30">
    <property type="entry name" value="Signal recognition particle, SRP19-like subunit"/>
    <property type="match status" value="1"/>
</dbReference>
<dbReference type="VEuPathDB" id="FungiDB:PTTG_00061"/>
<sequence>MSRIYELSADDVDDFDFPLEASSSNMPGSSSGPSTLPNMAGMPGMPQNIPGLSNMLAGMMGAGMGPEPPMKKDVNRSRTKKWETIYPRYLDSKAPCKTGGRRVALKYSLRWPLAQLIQHACTQIGLPCELENDKVHPADWQNPGRVKVLIKRNNKPIDPSIPNKYALLCKIGSLLRPLETIRLKLPPPTAKDRNSTPLPNINLRLPYNSPAVSHGFLAMAETEAQKPTDPSVPAIEEAPGGKNKATKASAETKKNVKATPKKKKGKK</sequence>
<feature type="region of interest" description="Disordered" evidence="5">
    <location>
        <begin position="221"/>
        <end position="267"/>
    </location>
</feature>
<dbReference type="OrthoDB" id="2527451at2759"/>
<keyword evidence="4" id="KW-0687">Ribonucleoprotein</keyword>
<dbReference type="SUPFAM" id="SSF69695">
    <property type="entry name" value="SRP19"/>
    <property type="match status" value="1"/>
</dbReference>
<dbReference type="GO" id="GO:0005786">
    <property type="term" value="C:signal recognition particle, endoplasmic reticulum targeting"/>
    <property type="evidence" value="ECO:0007669"/>
    <property type="project" value="UniProtKB-KW"/>
</dbReference>
<feature type="compositionally biased region" description="Low complexity" evidence="5">
    <location>
        <begin position="22"/>
        <end position="34"/>
    </location>
</feature>
<evidence type="ECO:0008006" key="9">
    <source>
        <dbReference type="Google" id="ProtNLM"/>
    </source>
</evidence>
<dbReference type="GO" id="GO:0006617">
    <property type="term" value="P:SRP-dependent cotranslational protein targeting to membrane, signal sequence recognition"/>
    <property type="evidence" value="ECO:0007669"/>
    <property type="project" value="TreeGrafter"/>
</dbReference>
<dbReference type="FunFam" id="3.30.56.30:FF:000010">
    <property type="entry name" value="Signal recognition particle sec65 subunit"/>
    <property type="match status" value="1"/>
</dbReference>
<dbReference type="EMBL" id="ADAS02000016">
    <property type="protein sequence ID" value="OAV96955.1"/>
    <property type="molecule type" value="Genomic_DNA"/>
</dbReference>
<dbReference type="PANTHER" id="PTHR17453">
    <property type="entry name" value="SIGNAL RECOGNITION PARTICLE 19 KD PROTEIN"/>
    <property type="match status" value="1"/>
</dbReference>
<comment type="subcellular location">
    <subcellularLocation>
        <location evidence="1">Cytoplasm</location>
    </subcellularLocation>
</comment>
<reference evidence="7" key="4">
    <citation type="submission" date="2025-05" db="UniProtKB">
        <authorList>
            <consortium name="EnsemblFungi"/>
        </authorList>
    </citation>
    <scope>IDENTIFICATION</scope>
    <source>
        <strain evidence="7">isolate 1-1 / race 1 (BBBD)</strain>
    </source>
</reference>
<dbReference type="Proteomes" id="UP000005240">
    <property type="component" value="Unassembled WGS sequence"/>
</dbReference>
<feature type="compositionally biased region" description="Basic residues" evidence="5">
    <location>
        <begin position="255"/>
        <end position="267"/>
    </location>
</feature>
<evidence type="ECO:0000313" key="7">
    <source>
        <dbReference type="EnsemblFungi" id="PTTG_00061-t43_1-p1"/>
    </source>
</evidence>
<evidence type="ECO:0000256" key="5">
    <source>
        <dbReference type="SAM" id="MobiDB-lite"/>
    </source>
</evidence>
<dbReference type="AlphaFoldDB" id="A0A0C4EH45"/>
<dbReference type="Pfam" id="PF01922">
    <property type="entry name" value="SRP19"/>
    <property type="match status" value="1"/>
</dbReference>
<reference evidence="7 8" key="3">
    <citation type="journal article" date="2017" name="G3 (Bethesda)">
        <title>Comparative analysis highlights variable genome content of wheat rusts and divergence of the mating loci.</title>
        <authorList>
            <person name="Cuomo C.A."/>
            <person name="Bakkeren G."/>
            <person name="Khalil H.B."/>
            <person name="Panwar V."/>
            <person name="Joly D."/>
            <person name="Linning R."/>
            <person name="Sakthikumar S."/>
            <person name="Song X."/>
            <person name="Adiconis X."/>
            <person name="Fan L."/>
            <person name="Goldberg J.M."/>
            <person name="Levin J.Z."/>
            <person name="Young S."/>
            <person name="Zeng Q."/>
            <person name="Anikster Y."/>
            <person name="Bruce M."/>
            <person name="Wang M."/>
            <person name="Yin C."/>
            <person name="McCallum B."/>
            <person name="Szabo L.J."/>
            <person name="Hulbert S."/>
            <person name="Chen X."/>
            <person name="Fellers J.P."/>
        </authorList>
    </citation>
    <scope>NUCLEOTIDE SEQUENCE</scope>
    <source>
        <strain evidence="8">Isolate 1-1 / race 1 (BBBD)</strain>
        <strain evidence="7">isolate 1-1 / race 1 (BBBD)</strain>
    </source>
</reference>
<proteinExistence type="predicted"/>
<feature type="region of interest" description="Disordered" evidence="5">
    <location>
        <begin position="16"/>
        <end position="47"/>
    </location>
</feature>
<dbReference type="PANTHER" id="PTHR17453:SF0">
    <property type="entry name" value="SIGNAL RECOGNITION PARTICLE 19 KDA PROTEIN"/>
    <property type="match status" value="1"/>
</dbReference>
<reference evidence="6" key="2">
    <citation type="submission" date="2016-05" db="EMBL/GenBank/DDBJ databases">
        <title>Comparative analysis highlights variable genome content of wheat rusts and divergence of the mating loci.</title>
        <authorList>
            <person name="Cuomo C.A."/>
            <person name="Bakkeren G."/>
            <person name="Szabo L."/>
            <person name="Khalil H."/>
            <person name="Joly D."/>
            <person name="Goldberg J."/>
            <person name="Young S."/>
            <person name="Zeng Q."/>
            <person name="Fellers J."/>
        </authorList>
    </citation>
    <scope>NUCLEOTIDE SEQUENCE [LARGE SCALE GENOMIC DNA]</scope>
    <source>
        <strain evidence="6">1-1 BBBD Race 1</strain>
    </source>
</reference>
<evidence type="ECO:0000256" key="4">
    <source>
        <dbReference type="ARBA" id="ARBA00023274"/>
    </source>
</evidence>
<dbReference type="InterPro" id="IPR002778">
    <property type="entry name" value="Signal_recog_particle_SRP19"/>
</dbReference>
<evidence type="ECO:0000256" key="3">
    <source>
        <dbReference type="ARBA" id="ARBA00023135"/>
    </source>
</evidence>
<gene>
    <name evidence="6" type="ORF">PTTG_00061</name>
</gene>
<evidence type="ECO:0000313" key="6">
    <source>
        <dbReference type="EMBL" id="OAV96955.1"/>
    </source>
</evidence>
<dbReference type="InterPro" id="IPR036521">
    <property type="entry name" value="SRP19-like_sf"/>
</dbReference>
<keyword evidence="2" id="KW-0963">Cytoplasm</keyword>
<keyword evidence="3" id="KW-0733">Signal recognition particle</keyword>
<protein>
    <recommendedName>
        <fullName evidence="9">Signal recognition particle subunit SRP19</fullName>
    </recommendedName>
</protein>
<organism evidence="6">
    <name type="scientific">Puccinia triticina (isolate 1-1 / race 1 (BBBD))</name>
    <name type="common">Brown leaf rust fungus</name>
    <dbReference type="NCBI Taxonomy" id="630390"/>
    <lineage>
        <taxon>Eukaryota</taxon>
        <taxon>Fungi</taxon>
        <taxon>Dikarya</taxon>
        <taxon>Basidiomycota</taxon>
        <taxon>Pucciniomycotina</taxon>
        <taxon>Pucciniomycetes</taxon>
        <taxon>Pucciniales</taxon>
        <taxon>Pucciniaceae</taxon>
        <taxon>Puccinia</taxon>
    </lineage>
</organism>
<keyword evidence="8" id="KW-1185">Reference proteome</keyword>
<name>A0A0C4EH45_PUCT1</name>
<accession>A0A0C4EH45</accession>
<evidence type="ECO:0000256" key="1">
    <source>
        <dbReference type="ARBA" id="ARBA00004496"/>
    </source>
</evidence>
<dbReference type="OMA" id="EYKNWIT"/>